<name>A0ABT1IGL5_9PSEU</name>
<organism evidence="2 3">
    <name type="scientific">Actinokineospora diospyrosa</name>
    <dbReference type="NCBI Taxonomy" id="103728"/>
    <lineage>
        <taxon>Bacteria</taxon>
        <taxon>Bacillati</taxon>
        <taxon>Actinomycetota</taxon>
        <taxon>Actinomycetes</taxon>
        <taxon>Pseudonocardiales</taxon>
        <taxon>Pseudonocardiaceae</taxon>
        <taxon>Actinokineospora</taxon>
    </lineage>
</organism>
<keyword evidence="1" id="KW-0732">Signal</keyword>
<reference evidence="2 3" key="1">
    <citation type="submission" date="2022-06" db="EMBL/GenBank/DDBJ databases">
        <title>Genomic Encyclopedia of Archaeal and Bacterial Type Strains, Phase II (KMG-II): from individual species to whole genera.</title>
        <authorList>
            <person name="Goeker M."/>
        </authorList>
    </citation>
    <scope>NUCLEOTIDE SEQUENCE [LARGE SCALE GENOMIC DNA]</scope>
    <source>
        <strain evidence="2 3">DSM 44255</strain>
    </source>
</reference>
<evidence type="ECO:0000313" key="3">
    <source>
        <dbReference type="Proteomes" id="UP001205185"/>
    </source>
</evidence>
<comment type="caution">
    <text evidence="2">The sequence shown here is derived from an EMBL/GenBank/DDBJ whole genome shotgun (WGS) entry which is preliminary data.</text>
</comment>
<dbReference type="Proteomes" id="UP001205185">
    <property type="component" value="Unassembled WGS sequence"/>
</dbReference>
<gene>
    <name evidence="2" type="ORF">LV75_004294</name>
</gene>
<keyword evidence="3" id="KW-1185">Reference proteome</keyword>
<protein>
    <recommendedName>
        <fullName evidence="4">Exo-alpha-sialidase</fullName>
    </recommendedName>
</protein>
<feature type="signal peptide" evidence="1">
    <location>
        <begin position="1"/>
        <end position="17"/>
    </location>
</feature>
<evidence type="ECO:0000313" key="2">
    <source>
        <dbReference type="EMBL" id="MCP2271780.1"/>
    </source>
</evidence>
<evidence type="ECO:0008006" key="4">
    <source>
        <dbReference type="Google" id="ProtNLM"/>
    </source>
</evidence>
<dbReference type="SUPFAM" id="SSF50939">
    <property type="entry name" value="Sialidases"/>
    <property type="match status" value="1"/>
</dbReference>
<evidence type="ECO:0000256" key="1">
    <source>
        <dbReference type="SAM" id="SignalP"/>
    </source>
</evidence>
<dbReference type="RefSeq" id="WP_344799536.1">
    <property type="nucleotide sequence ID" value="NZ_BAAAVB010000003.1"/>
</dbReference>
<sequence>MATGVLARIGVVAVLLAATVSCDPEPNPPAPAPALPTWTPLENKTPLSFDYGARAVGWDRGFLVAKTIPDNPPAVHVSKDGVDWRVSTSPDFTWIASTVGTVAAGYGPAAYVAGWSARGPVVWRTEDGAGWDSVPLARNQFTTRSPFEADTAIVAGPRGVLLVAWGRALEETDPDIYVWYSPDGKSFPAAVARSIPLAVGKPRVVTAAATPEGFLLAVSDPGRATLLQSADGKDWQDLSGGFPQGEYVTVETVAGNARTVVVERQIELDPDNPSDEPRIWYRRDGSWHAARVDPGQLPDAGVVPVSQRDVWAIRPWGAGFVAVGETLGDVSGVVWHSADGADFTRLPARANGFDRAMRITDVAVSGTTAIAFGMPVQRLDAESADAVLWRTDPP</sequence>
<dbReference type="EMBL" id="JAMTCO010000010">
    <property type="protein sequence ID" value="MCP2271780.1"/>
    <property type="molecule type" value="Genomic_DNA"/>
</dbReference>
<proteinExistence type="predicted"/>
<accession>A0ABT1IGL5</accession>
<dbReference type="InterPro" id="IPR036278">
    <property type="entry name" value="Sialidase_sf"/>
</dbReference>
<feature type="chain" id="PRO_5046310954" description="Exo-alpha-sialidase" evidence="1">
    <location>
        <begin position="18"/>
        <end position="394"/>
    </location>
</feature>